<dbReference type="EMBL" id="ML121634">
    <property type="protein sequence ID" value="RPB18395.1"/>
    <property type="molecule type" value="Genomic_DNA"/>
</dbReference>
<evidence type="ECO:0000313" key="3">
    <source>
        <dbReference type="Proteomes" id="UP000267821"/>
    </source>
</evidence>
<feature type="compositionally biased region" description="Low complexity" evidence="1">
    <location>
        <begin position="234"/>
        <end position="277"/>
    </location>
</feature>
<reference evidence="2 3" key="1">
    <citation type="journal article" date="2018" name="Nat. Ecol. Evol.">
        <title>Pezizomycetes genomes reveal the molecular basis of ectomycorrhizal truffle lifestyle.</title>
        <authorList>
            <person name="Murat C."/>
            <person name="Payen T."/>
            <person name="Noel B."/>
            <person name="Kuo A."/>
            <person name="Morin E."/>
            <person name="Chen J."/>
            <person name="Kohler A."/>
            <person name="Krizsan K."/>
            <person name="Balestrini R."/>
            <person name="Da Silva C."/>
            <person name="Montanini B."/>
            <person name="Hainaut M."/>
            <person name="Levati E."/>
            <person name="Barry K.W."/>
            <person name="Belfiori B."/>
            <person name="Cichocki N."/>
            <person name="Clum A."/>
            <person name="Dockter R.B."/>
            <person name="Fauchery L."/>
            <person name="Guy J."/>
            <person name="Iotti M."/>
            <person name="Le Tacon F."/>
            <person name="Lindquist E.A."/>
            <person name="Lipzen A."/>
            <person name="Malagnac F."/>
            <person name="Mello A."/>
            <person name="Molinier V."/>
            <person name="Miyauchi S."/>
            <person name="Poulain J."/>
            <person name="Riccioni C."/>
            <person name="Rubini A."/>
            <person name="Sitrit Y."/>
            <person name="Splivallo R."/>
            <person name="Traeger S."/>
            <person name="Wang M."/>
            <person name="Zifcakova L."/>
            <person name="Wipf D."/>
            <person name="Zambonelli A."/>
            <person name="Paolocci F."/>
            <person name="Nowrousian M."/>
            <person name="Ottonello S."/>
            <person name="Baldrian P."/>
            <person name="Spatafora J.W."/>
            <person name="Henrissat B."/>
            <person name="Nagy L.G."/>
            <person name="Aury J.M."/>
            <person name="Wincker P."/>
            <person name="Grigoriev I.V."/>
            <person name="Bonfante P."/>
            <person name="Martin F.M."/>
        </authorList>
    </citation>
    <scope>NUCLEOTIDE SEQUENCE [LARGE SCALE GENOMIC DNA]</scope>
    <source>
        <strain evidence="2 3">ATCC MYA-4762</strain>
    </source>
</reference>
<evidence type="ECO:0000256" key="1">
    <source>
        <dbReference type="SAM" id="MobiDB-lite"/>
    </source>
</evidence>
<feature type="region of interest" description="Disordered" evidence="1">
    <location>
        <begin position="183"/>
        <end position="277"/>
    </location>
</feature>
<dbReference type="OrthoDB" id="5507387at2759"/>
<protein>
    <submittedName>
        <fullName evidence="2">Uncharacterized protein</fullName>
    </submittedName>
</protein>
<accession>A0A3N4LKD5</accession>
<feature type="compositionally biased region" description="Acidic residues" evidence="1">
    <location>
        <begin position="194"/>
        <end position="205"/>
    </location>
</feature>
<dbReference type="Proteomes" id="UP000267821">
    <property type="component" value="Unassembled WGS sequence"/>
</dbReference>
<proteinExistence type="predicted"/>
<sequence length="277" mass="31041">MGLKRIRKTQPKDCQEDEMLAEAKGGGDLGRAKGSIKWNTHLGRLLAYKLRNEYTSKYVCDTRINVAKQWAIDLRIGHQDPRGIKTKGAIGIMLKKYRKARCLYDRTGSGDIVEKKVINGQEVSVVKTLIEQCKDICPHWEILFGHLQSIDEEASASTAGLNRHGIKGLLVIRTGSQIKFQVEEEDVLKKPDDDITQDEDDNSGDDFDRHVSRGQARNVLQTEAQSGREEGGVSQYSRTQASRSQSQSHSQYSPTQALPWSQTQSEVQSQSQSQSHS</sequence>
<gene>
    <name evidence="2" type="ORF">L211DRAFT_854171</name>
</gene>
<name>A0A3N4LKD5_9PEZI</name>
<organism evidence="2 3">
    <name type="scientific">Terfezia boudieri ATCC MYA-4762</name>
    <dbReference type="NCBI Taxonomy" id="1051890"/>
    <lineage>
        <taxon>Eukaryota</taxon>
        <taxon>Fungi</taxon>
        <taxon>Dikarya</taxon>
        <taxon>Ascomycota</taxon>
        <taxon>Pezizomycotina</taxon>
        <taxon>Pezizomycetes</taxon>
        <taxon>Pezizales</taxon>
        <taxon>Pezizaceae</taxon>
        <taxon>Terfezia</taxon>
    </lineage>
</organism>
<dbReference type="InParanoid" id="A0A3N4LKD5"/>
<evidence type="ECO:0000313" key="2">
    <source>
        <dbReference type="EMBL" id="RPB18395.1"/>
    </source>
</evidence>
<keyword evidence="3" id="KW-1185">Reference proteome</keyword>
<dbReference type="AlphaFoldDB" id="A0A3N4LKD5"/>